<dbReference type="EMBL" id="JADCNM010000007">
    <property type="protein sequence ID" value="KAG0475604.1"/>
    <property type="molecule type" value="Genomic_DNA"/>
</dbReference>
<sequence length="102" mass="11289">MASKAYLLITISTLLLLLHTMDGRTVLEHRSQASKSKPKGEILVLHKEINIIIERKPKGNLDERKPRGQSGPSGQRPPPIKQPTPPQCEKCMDLPQGIPCSC</sequence>
<feature type="compositionally biased region" description="Basic and acidic residues" evidence="1">
    <location>
        <begin position="55"/>
        <end position="66"/>
    </location>
</feature>
<evidence type="ECO:0000256" key="1">
    <source>
        <dbReference type="SAM" id="MobiDB-lite"/>
    </source>
</evidence>
<protein>
    <submittedName>
        <fullName evidence="4">Uncharacterized protein</fullName>
    </submittedName>
</protein>
<accession>A0A835QT46</accession>
<dbReference type="EMBL" id="JADCNL010000007">
    <property type="protein sequence ID" value="KAG0473965.1"/>
    <property type="molecule type" value="Genomic_DNA"/>
</dbReference>
<evidence type="ECO:0000256" key="2">
    <source>
        <dbReference type="SAM" id="SignalP"/>
    </source>
</evidence>
<proteinExistence type="predicted"/>
<feature type="region of interest" description="Disordered" evidence="1">
    <location>
        <begin position="55"/>
        <end position="90"/>
    </location>
</feature>
<name>A0A835QT46_VANPL</name>
<organism evidence="4 6">
    <name type="scientific">Vanilla planifolia</name>
    <name type="common">Vanilla</name>
    <dbReference type="NCBI Taxonomy" id="51239"/>
    <lineage>
        <taxon>Eukaryota</taxon>
        <taxon>Viridiplantae</taxon>
        <taxon>Streptophyta</taxon>
        <taxon>Embryophyta</taxon>
        <taxon>Tracheophyta</taxon>
        <taxon>Spermatophyta</taxon>
        <taxon>Magnoliopsida</taxon>
        <taxon>Liliopsida</taxon>
        <taxon>Asparagales</taxon>
        <taxon>Orchidaceae</taxon>
        <taxon>Vanilloideae</taxon>
        <taxon>Vanilleae</taxon>
        <taxon>Vanilla</taxon>
    </lineage>
</organism>
<keyword evidence="2" id="KW-0732">Signal</keyword>
<keyword evidence="5" id="KW-1185">Reference proteome</keyword>
<feature type="signal peptide" evidence="2">
    <location>
        <begin position="1"/>
        <end position="23"/>
    </location>
</feature>
<dbReference type="Proteomes" id="UP000639772">
    <property type="component" value="Chromosome 7"/>
</dbReference>
<feature type="chain" id="PRO_5033642962" evidence="2">
    <location>
        <begin position="24"/>
        <end position="102"/>
    </location>
</feature>
<feature type="compositionally biased region" description="Pro residues" evidence="1">
    <location>
        <begin position="75"/>
        <end position="86"/>
    </location>
</feature>
<comment type="caution">
    <text evidence="4">The sequence shown here is derived from an EMBL/GenBank/DDBJ whole genome shotgun (WGS) entry which is preliminary data.</text>
</comment>
<evidence type="ECO:0000313" key="6">
    <source>
        <dbReference type="Proteomes" id="UP000639772"/>
    </source>
</evidence>
<evidence type="ECO:0000313" key="4">
    <source>
        <dbReference type="EMBL" id="KAG0475604.1"/>
    </source>
</evidence>
<dbReference type="Proteomes" id="UP000636800">
    <property type="component" value="Chromosome 7"/>
</dbReference>
<reference evidence="5 6" key="1">
    <citation type="journal article" date="2020" name="Nat. Food">
        <title>A phased Vanilla planifolia genome enables genetic improvement of flavour and production.</title>
        <authorList>
            <person name="Hasing T."/>
            <person name="Tang H."/>
            <person name="Brym M."/>
            <person name="Khazi F."/>
            <person name="Huang T."/>
            <person name="Chambers A.H."/>
        </authorList>
    </citation>
    <scope>NUCLEOTIDE SEQUENCE [LARGE SCALE GENOMIC DNA]</scope>
    <source>
        <tissue evidence="4">Leaf</tissue>
    </source>
</reference>
<gene>
    <name evidence="4" type="ORF">HPP92_015290</name>
    <name evidence="3" type="ORF">HPP92_015822</name>
</gene>
<dbReference type="AlphaFoldDB" id="A0A835QT46"/>
<evidence type="ECO:0000313" key="5">
    <source>
        <dbReference type="Proteomes" id="UP000636800"/>
    </source>
</evidence>
<evidence type="ECO:0000313" key="3">
    <source>
        <dbReference type="EMBL" id="KAG0473965.1"/>
    </source>
</evidence>